<dbReference type="InterPro" id="IPR003953">
    <property type="entry name" value="FAD-dep_OxRdtase_2_FAD-bd"/>
</dbReference>
<dbReference type="InterPro" id="IPR015939">
    <property type="entry name" value="Fum_Rdtase/Succ_DH_flav-like_C"/>
</dbReference>
<evidence type="ECO:0000259" key="5">
    <source>
        <dbReference type="Pfam" id="PF02910"/>
    </source>
</evidence>
<evidence type="ECO:0000313" key="6">
    <source>
        <dbReference type="EMBL" id="HFK20444.1"/>
    </source>
</evidence>
<dbReference type="InterPro" id="IPR036188">
    <property type="entry name" value="FAD/NAD-bd_sf"/>
</dbReference>
<keyword evidence="2" id="KW-0560">Oxidoreductase</keyword>
<name>A0A7C3ES43_9CREN</name>
<dbReference type="InterPro" id="IPR030664">
    <property type="entry name" value="SdhA/FrdA/AprA"/>
</dbReference>
<reference evidence="6" key="1">
    <citation type="journal article" date="2020" name="mSystems">
        <title>Genome- and Community-Level Interaction Insights into Carbon Utilization and Element Cycling Functions of Hydrothermarchaeota in Hydrothermal Sediment.</title>
        <authorList>
            <person name="Zhou Z."/>
            <person name="Liu Y."/>
            <person name="Xu W."/>
            <person name="Pan J."/>
            <person name="Luo Z.H."/>
            <person name="Li M."/>
        </authorList>
    </citation>
    <scope>NUCLEOTIDE SEQUENCE [LARGE SCALE GENOMIC DNA]</scope>
    <source>
        <strain evidence="6">SpSt-468</strain>
    </source>
</reference>
<comment type="caution">
    <text evidence="6">The sequence shown here is derived from an EMBL/GenBank/DDBJ whole genome shotgun (WGS) entry which is preliminary data.</text>
</comment>
<dbReference type="InterPro" id="IPR037099">
    <property type="entry name" value="Fum_R/Succ_DH_flav-like_C_sf"/>
</dbReference>
<organism evidence="6">
    <name type="scientific">Candidatus Methanomethylicus mesodigestus</name>
    <dbReference type="NCBI Taxonomy" id="1867258"/>
    <lineage>
        <taxon>Archaea</taxon>
        <taxon>Thermoproteota</taxon>
        <taxon>Methanosuratincolia</taxon>
        <taxon>Candidatus Methanomethylicales</taxon>
        <taxon>Candidatus Methanomethylicaceae</taxon>
        <taxon>Candidatus Methanomethylicus</taxon>
    </lineage>
</organism>
<dbReference type="InterPro" id="IPR027477">
    <property type="entry name" value="Succ_DH/fumarate_Rdtase_cat_sf"/>
</dbReference>
<dbReference type="PRINTS" id="PR00368">
    <property type="entry name" value="FADPNR"/>
</dbReference>
<dbReference type="EMBL" id="DSTX01000005">
    <property type="protein sequence ID" value="HFK20444.1"/>
    <property type="molecule type" value="Genomic_DNA"/>
</dbReference>
<dbReference type="PANTHER" id="PTHR11632:SF51">
    <property type="entry name" value="SUCCINATE DEHYDROGENASE [UBIQUINONE] FLAVOPROTEIN SUBUNIT, MITOCHONDRIAL"/>
    <property type="match status" value="1"/>
</dbReference>
<dbReference type="PIRSF" id="PIRSF000171">
    <property type="entry name" value="SDHA_APRA_LASPO"/>
    <property type="match status" value="1"/>
</dbReference>
<dbReference type="Gene3D" id="3.50.50.60">
    <property type="entry name" value="FAD/NAD(P)-binding domain"/>
    <property type="match status" value="1"/>
</dbReference>
<evidence type="ECO:0000256" key="3">
    <source>
        <dbReference type="PIRSR" id="PIRSR000171-1"/>
    </source>
</evidence>
<accession>A0A7C3ES43</accession>
<gene>
    <name evidence="6" type="ORF">ENS19_04095</name>
</gene>
<feature type="domain" description="FAD-dependent oxidoreductase 2 FAD-binding" evidence="4">
    <location>
        <begin position="7"/>
        <end position="380"/>
    </location>
</feature>
<evidence type="ECO:0000256" key="2">
    <source>
        <dbReference type="ARBA" id="ARBA00023002"/>
    </source>
</evidence>
<dbReference type="Pfam" id="PF00890">
    <property type="entry name" value="FAD_binding_2"/>
    <property type="match status" value="1"/>
</dbReference>
<dbReference type="PANTHER" id="PTHR11632">
    <property type="entry name" value="SUCCINATE DEHYDROGENASE 2 FLAVOPROTEIN SUBUNIT"/>
    <property type="match status" value="1"/>
</dbReference>
<dbReference type="SUPFAM" id="SSF51905">
    <property type="entry name" value="FAD/NAD(P)-binding domain"/>
    <property type="match status" value="1"/>
</dbReference>
<evidence type="ECO:0000256" key="1">
    <source>
        <dbReference type="ARBA" id="ARBA00022630"/>
    </source>
</evidence>
<dbReference type="Pfam" id="PF02910">
    <property type="entry name" value="Succ_DH_flav_C"/>
    <property type="match status" value="1"/>
</dbReference>
<dbReference type="AlphaFoldDB" id="A0A7C3ES43"/>
<evidence type="ECO:0000259" key="4">
    <source>
        <dbReference type="Pfam" id="PF00890"/>
    </source>
</evidence>
<dbReference type="Gene3D" id="1.20.58.100">
    <property type="entry name" value="Fumarate reductase/succinate dehydrogenase flavoprotein-like, C-terminal domain"/>
    <property type="match status" value="1"/>
</dbReference>
<dbReference type="SUPFAM" id="SSF56425">
    <property type="entry name" value="Succinate dehydrogenase/fumarate reductase flavoprotein, catalytic domain"/>
    <property type="match status" value="1"/>
</dbReference>
<dbReference type="GO" id="GO:0016491">
    <property type="term" value="F:oxidoreductase activity"/>
    <property type="evidence" value="ECO:0007669"/>
    <property type="project" value="UniProtKB-KW"/>
</dbReference>
<feature type="active site" description="Proton acceptor" evidence="3">
    <location>
        <position position="278"/>
    </location>
</feature>
<dbReference type="SUPFAM" id="SSF46977">
    <property type="entry name" value="Succinate dehydrogenase/fumarate reductase flavoprotein C-terminal domain"/>
    <property type="match status" value="1"/>
</dbReference>
<proteinExistence type="predicted"/>
<dbReference type="Gene3D" id="3.90.700.10">
    <property type="entry name" value="Succinate dehydrogenase/fumarate reductase flavoprotein, catalytic domain"/>
    <property type="match status" value="1"/>
</dbReference>
<keyword evidence="1" id="KW-0285">Flavoprotein</keyword>
<protein>
    <submittedName>
        <fullName evidence="6">FAD-binding protein</fullName>
    </submittedName>
</protein>
<sequence>MISEETDVLIVGGGLAGLCAAIASASDLSKTLIVTKTLLGAATTTSMAAGIISAVTPHKDPEDSTEIHYQDTLKGGCYVNDRSLARIMVNDISKYFSRLVDLGIEFEGGEPRPAFIPGHSKSRAYYMKGKGIRLQNLLKNAALGLGCRCLERTLITSLVKDGERVVGAVGYKIDTKEIVTISAKSTILATGGPGELYPRTLMPIGSTGYGCSLALKAGAELVDMEFVQFYPVMVYEDGLPKIFVDYPPLLRNGGDVLDEDGVSVFKKNKIDEPFKLTRDMFSILLAKEMLSGKTERKVYFDCRGIKEELIKSNMILANALRDLESKRVPVKERPFGVSPYAHYIMGGVRVGKDCCTCVPGLYAAGEAVGGPHGANRIGGNAFAAAVAFGFRSGMAASMDCSATEAGSKEPFKKACEELSASLSSEGEVSAQKLRSEVQQLMWEKVGLLRTKEGTEKALVAFNAIREAIPASADPVEKLLLPMMIDTAEAIAISAMIREESRGSHYRTDFPEQSENWKKRISIRLKDGECEVNLIEV</sequence>
<feature type="domain" description="Fumarate reductase/succinate dehydrogenase flavoprotein-like C-terminal" evidence="5">
    <location>
        <begin position="434"/>
        <end position="525"/>
    </location>
</feature>